<evidence type="ECO:0000256" key="5">
    <source>
        <dbReference type="ARBA" id="ARBA00023002"/>
    </source>
</evidence>
<dbReference type="PANTHER" id="PTHR46300:SF7">
    <property type="entry name" value="P450, PUTATIVE (EUROFUNG)-RELATED"/>
    <property type="match status" value="1"/>
</dbReference>
<comment type="caution">
    <text evidence="10">The sequence shown here is derived from an EMBL/GenBank/DDBJ whole genome shotgun (WGS) entry which is preliminary data.</text>
</comment>
<comment type="cofactor">
    <cofactor evidence="1 8">
        <name>heme</name>
        <dbReference type="ChEBI" id="CHEBI:30413"/>
    </cofactor>
</comment>
<keyword evidence="3 8" id="KW-0349">Heme</keyword>
<dbReference type="AlphaFoldDB" id="A0AAV5AN96"/>
<keyword evidence="6 8" id="KW-0408">Iron</keyword>
<evidence type="ECO:0000256" key="9">
    <source>
        <dbReference type="RuleBase" id="RU000461"/>
    </source>
</evidence>
<evidence type="ECO:0000313" key="11">
    <source>
        <dbReference type="Proteomes" id="UP001050691"/>
    </source>
</evidence>
<dbReference type="InterPro" id="IPR036396">
    <property type="entry name" value="Cyt_P450_sf"/>
</dbReference>
<dbReference type="InterPro" id="IPR001128">
    <property type="entry name" value="Cyt_P450"/>
</dbReference>
<keyword evidence="7 9" id="KW-0503">Monooxygenase</keyword>
<dbReference type="PRINTS" id="PR00465">
    <property type="entry name" value="EP450IV"/>
</dbReference>
<dbReference type="GO" id="GO:0016020">
    <property type="term" value="C:membrane"/>
    <property type="evidence" value="ECO:0007669"/>
    <property type="project" value="UniProtKB-SubCell"/>
</dbReference>
<protein>
    <recommendedName>
        <fullName evidence="12">Cytochrome P450</fullName>
    </recommendedName>
</protein>
<comment type="similarity">
    <text evidence="2 9">Belongs to the cytochrome P450 family.</text>
</comment>
<evidence type="ECO:0000256" key="8">
    <source>
        <dbReference type="PIRSR" id="PIRSR602403-1"/>
    </source>
</evidence>
<proteinExistence type="inferred from homology"/>
<organism evidence="10 11">
    <name type="scientific">Clathrus columnatus</name>
    <dbReference type="NCBI Taxonomy" id="1419009"/>
    <lineage>
        <taxon>Eukaryota</taxon>
        <taxon>Fungi</taxon>
        <taxon>Dikarya</taxon>
        <taxon>Basidiomycota</taxon>
        <taxon>Agaricomycotina</taxon>
        <taxon>Agaricomycetes</taxon>
        <taxon>Phallomycetidae</taxon>
        <taxon>Phallales</taxon>
        <taxon>Clathraceae</taxon>
        <taxon>Clathrus</taxon>
    </lineage>
</organism>
<dbReference type="InterPro" id="IPR050364">
    <property type="entry name" value="Cytochrome_P450_fung"/>
</dbReference>
<dbReference type="Gene3D" id="1.10.630.10">
    <property type="entry name" value="Cytochrome P450"/>
    <property type="match status" value="1"/>
</dbReference>
<evidence type="ECO:0000256" key="2">
    <source>
        <dbReference type="ARBA" id="ARBA00010617"/>
    </source>
</evidence>
<keyword evidence="11" id="KW-1185">Reference proteome</keyword>
<dbReference type="PROSITE" id="PS00086">
    <property type="entry name" value="CYTOCHROME_P450"/>
    <property type="match status" value="1"/>
</dbReference>
<dbReference type="SUPFAM" id="SSF48264">
    <property type="entry name" value="Cytochrome P450"/>
    <property type="match status" value="1"/>
</dbReference>
<dbReference type="GO" id="GO:0005506">
    <property type="term" value="F:iron ion binding"/>
    <property type="evidence" value="ECO:0007669"/>
    <property type="project" value="InterPro"/>
</dbReference>
<dbReference type="InterPro" id="IPR002403">
    <property type="entry name" value="Cyt_P450_E_grp-IV"/>
</dbReference>
<dbReference type="GO" id="GO:0020037">
    <property type="term" value="F:heme binding"/>
    <property type="evidence" value="ECO:0007669"/>
    <property type="project" value="InterPro"/>
</dbReference>
<dbReference type="Proteomes" id="UP001050691">
    <property type="component" value="Unassembled WGS sequence"/>
</dbReference>
<dbReference type="GO" id="GO:0016705">
    <property type="term" value="F:oxidoreductase activity, acting on paired donors, with incorporation or reduction of molecular oxygen"/>
    <property type="evidence" value="ECO:0007669"/>
    <property type="project" value="InterPro"/>
</dbReference>
<evidence type="ECO:0008006" key="12">
    <source>
        <dbReference type="Google" id="ProtNLM"/>
    </source>
</evidence>
<sequence length="335" mass="37860">MVDFSTAAVPGNFLANFFPALKYLPRWMPGAGFLKKAEEWGKNQYDATWIPYKWTEEHMATGETYLPSLVGSVLHETGGNLPPGEKHSLVWSTGAVLGGGLDTVRYKLFENISTRANYCLPQNMATILNFFYAMILHPDIQRKAQAEIDALLRNQRLPTLTDRSSLPYIRALVTEVYRWRTAGPLGRAYHRPIFLDSILIVIYLGVPHSLNKDDVYNGHMLHDPNIYPDPMTFNPERYKGLDTEMKKVTDLAFGFGRRACPGYHFAQGTIYSIVMTTLATCDILPPLAADGKEYIPETEYSSGTISLPSRFDVRIKSRSLRAQELLNDVLSKERM</sequence>
<name>A0AAV5AN96_9AGAM</name>
<dbReference type="GO" id="GO:0004497">
    <property type="term" value="F:monooxygenase activity"/>
    <property type="evidence" value="ECO:0007669"/>
    <property type="project" value="UniProtKB-KW"/>
</dbReference>
<reference evidence="10" key="1">
    <citation type="submission" date="2021-10" db="EMBL/GenBank/DDBJ databases">
        <title>De novo Genome Assembly of Clathrus columnatus (Basidiomycota, Fungi) Using Illumina and Nanopore Sequence Data.</title>
        <authorList>
            <person name="Ogiso-Tanaka E."/>
            <person name="Itagaki H."/>
            <person name="Hosoya T."/>
            <person name="Hosaka K."/>
        </authorList>
    </citation>
    <scope>NUCLEOTIDE SEQUENCE</scope>
    <source>
        <strain evidence="10">MO-923</strain>
    </source>
</reference>
<keyword evidence="5 9" id="KW-0560">Oxidoreductase</keyword>
<gene>
    <name evidence="10" type="ORF">Clacol_008615</name>
</gene>
<evidence type="ECO:0000256" key="7">
    <source>
        <dbReference type="ARBA" id="ARBA00023033"/>
    </source>
</evidence>
<evidence type="ECO:0000256" key="4">
    <source>
        <dbReference type="ARBA" id="ARBA00022723"/>
    </source>
</evidence>
<accession>A0AAV5AN96</accession>
<keyword evidence="4 8" id="KW-0479">Metal-binding</keyword>
<evidence type="ECO:0000256" key="6">
    <source>
        <dbReference type="ARBA" id="ARBA00023004"/>
    </source>
</evidence>
<evidence type="ECO:0000256" key="3">
    <source>
        <dbReference type="ARBA" id="ARBA00022617"/>
    </source>
</evidence>
<dbReference type="Pfam" id="PF00067">
    <property type="entry name" value="p450"/>
    <property type="match status" value="1"/>
</dbReference>
<dbReference type="InterPro" id="IPR017972">
    <property type="entry name" value="Cyt_P450_CS"/>
</dbReference>
<evidence type="ECO:0000313" key="10">
    <source>
        <dbReference type="EMBL" id="GJJ14351.1"/>
    </source>
</evidence>
<evidence type="ECO:0000256" key="1">
    <source>
        <dbReference type="ARBA" id="ARBA00001971"/>
    </source>
</evidence>
<feature type="binding site" description="axial binding residue" evidence="8">
    <location>
        <position position="260"/>
    </location>
    <ligand>
        <name>heme</name>
        <dbReference type="ChEBI" id="CHEBI:30413"/>
    </ligand>
    <ligandPart>
        <name>Fe</name>
        <dbReference type="ChEBI" id="CHEBI:18248"/>
    </ligandPart>
</feature>
<dbReference type="PANTHER" id="PTHR46300">
    <property type="entry name" value="P450, PUTATIVE (EUROFUNG)-RELATED-RELATED"/>
    <property type="match status" value="1"/>
</dbReference>
<dbReference type="EMBL" id="BPWL01000009">
    <property type="protein sequence ID" value="GJJ14351.1"/>
    <property type="molecule type" value="Genomic_DNA"/>
</dbReference>
<dbReference type="PRINTS" id="PR00385">
    <property type="entry name" value="P450"/>
</dbReference>